<dbReference type="EMBL" id="CP133548">
    <property type="protein sequence ID" value="WMS87032.1"/>
    <property type="molecule type" value="Genomic_DNA"/>
</dbReference>
<keyword evidence="3 7" id="KW-0456">Lyase</keyword>
<accession>A0AA51RT06</accession>
<dbReference type="Proteomes" id="UP001239782">
    <property type="component" value="Chromosome"/>
</dbReference>
<evidence type="ECO:0000256" key="6">
    <source>
        <dbReference type="ARBA" id="ARBA00039082"/>
    </source>
</evidence>
<evidence type="ECO:0000256" key="1">
    <source>
        <dbReference type="ARBA" id="ARBA00023157"/>
    </source>
</evidence>
<dbReference type="InterPro" id="IPR011050">
    <property type="entry name" value="Pectin_lyase_fold/virulence"/>
</dbReference>
<evidence type="ECO:0000313" key="10">
    <source>
        <dbReference type="EMBL" id="WMS87032.1"/>
    </source>
</evidence>
<evidence type="ECO:0000256" key="8">
    <source>
        <dbReference type="SAM" id="SignalP"/>
    </source>
</evidence>
<evidence type="ECO:0000313" key="11">
    <source>
        <dbReference type="Proteomes" id="UP001239782"/>
    </source>
</evidence>
<dbReference type="Gene3D" id="2.160.20.10">
    <property type="entry name" value="Single-stranded right-handed beta-helix, Pectin lyase-like"/>
    <property type="match status" value="1"/>
</dbReference>
<dbReference type="InterPro" id="IPR002022">
    <property type="entry name" value="Pec_lyase"/>
</dbReference>
<organism evidence="10 11">
    <name type="scientific">Pleionea litopenaei</name>
    <dbReference type="NCBI Taxonomy" id="3070815"/>
    <lineage>
        <taxon>Bacteria</taxon>
        <taxon>Pseudomonadati</taxon>
        <taxon>Pseudomonadota</taxon>
        <taxon>Gammaproteobacteria</taxon>
        <taxon>Oceanospirillales</taxon>
        <taxon>Pleioneaceae</taxon>
        <taxon>Pleionea</taxon>
    </lineage>
</organism>
<gene>
    <name evidence="10" type="ORF">Q9312_17600</name>
</gene>
<dbReference type="InterPro" id="IPR000772">
    <property type="entry name" value="Ricin_B_lectin"/>
</dbReference>
<dbReference type="GO" id="GO:0000272">
    <property type="term" value="P:polysaccharide catabolic process"/>
    <property type="evidence" value="ECO:0007669"/>
    <property type="project" value="UniProtKB-KW"/>
</dbReference>
<dbReference type="Gene3D" id="2.80.10.50">
    <property type="match status" value="1"/>
</dbReference>
<dbReference type="GO" id="GO:0030570">
    <property type="term" value="F:pectate lyase activity"/>
    <property type="evidence" value="ECO:0007669"/>
    <property type="project" value="InterPro"/>
</dbReference>
<keyword evidence="8" id="KW-0732">Signal</keyword>
<keyword evidence="7" id="KW-0119">Carbohydrate metabolism</keyword>
<dbReference type="Pfam" id="PF14200">
    <property type="entry name" value="RicinB_lectin_2"/>
    <property type="match status" value="2"/>
</dbReference>
<feature type="signal peptide" evidence="8">
    <location>
        <begin position="1"/>
        <end position="27"/>
    </location>
</feature>
<dbReference type="InterPro" id="IPR045032">
    <property type="entry name" value="PEL"/>
</dbReference>
<evidence type="ECO:0000256" key="2">
    <source>
        <dbReference type="ARBA" id="ARBA00023180"/>
    </source>
</evidence>
<comment type="catalytic activity">
    <reaction evidence="4">
        <text>Eliminative cleavage of (1-&gt;4)-alpha-D-galacturonan methyl ester to give oligosaccharides with 4-deoxy-6-O-methyl-alpha-D-galact-4-enuronosyl groups at their non-reducing ends.</text>
        <dbReference type="EC" id="4.2.2.10"/>
    </reaction>
</comment>
<dbReference type="PROSITE" id="PS50231">
    <property type="entry name" value="RICIN_B_LECTIN"/>
    <property type="match status" value="1"/>
</dbReference>
<keyword evidence="1" id="KW-1015">Disulfide bond</keyword>
<dbReference type="PANTHER" id="PTHR31683:SF67">
    <property type="entry name" value="PECTIN LYASE F-RELATED"/>
    <property type="match status" value="1"/>
</dbReference>
<keyword evidence="2" id="KW-0325">Glycoprotein</keyword>
<dbReference type="PANTHER" id="PTHR31683">
    <property type="entry name" value="PECTATE LYASE 18-RELATED"/>
    <property type="match status" value="1"/>
</dbReference>
<dbReference type="SUPFAM" id="SSF50370">
    <property type="entry name" value="Ricin B-like lectins"/>
    <property type="match status" value="1"/>
</dbReference>
<feature type="domain" description="Pectate lyase" evidence="9">
    <location>
        <begin position="244"/>
        <end position="463"/>
    </location>
</feature>
<keyword evidence="7" id="KW-0624">Polysaccharide degradation</keyword>
<evidence type="ECO:0000259" key="9">
    <source>
        <dbReference type="SMART" id="SM00656"/>
    </source>
</evidence>
<evidence type="ECO:0000256" key="5">
    <source>
        <dbReference type="ARBA" id="ARBA00037631"/>
    </source>
</evidence>
<comment type="function">
    <text evidence="5">Pectinolytic enzymes consist of four classes of enzymes: pectin lyase, polygalacturonase, pectin methylesterase and rhamnogalacturonase. Among pectinolytic enzymes, pectin lyase is the most important in depolymerization of pectin, since it cleaves internal glycosidic bonds of highly methylated pectins.</text>
</comment>
<dbReference type="KEGG" id="plei:Q9312_17600"/>
<dbReference type="Pfam" id="PF00544">
    <property type="entry name" value="Pectate_lyase_4"/>
    <property type="match status" value="1"/>
</dbReference>
<reference evidence="10 11" key="1">
    <citation type="submission" date="2023-08" db="EMBL/GenBank/DDBJ databases">
        <title>Pleionea litopenaei sp. nov., isolated from stomach of juvenile Litopenaeus vannamei.</title>
        <authorList>
            <person name="Rho A.M."/>
            <person name="Hwang C.Y."/>
        </authorList>
    </citation>
    <scope>NUCLEOTIDE SEQUENCE [LARGE SCALE GENOMIC DNA]</scope>
    <source>
        <strain evidence="10 11">HL-JVS1</strain>
    </source>
</reference>
<dbReference type="AlphaFoldDB" id="A0AA51RT06"/>
<name>A0AA51RT06_9GAMM</name>
<comment type="subcellular location">
    <subcellularLocation>
        <location evidence="7">Secreted</location>
    </subcellularLocation>
</comment>
<dbReference type="SMART" id="SM00656">
    <property type="entry name" value="Amb_all"/>
    <property type="match status" value="1"/>
</dbReference>
<keyword evidence="7" id="KW-0964">Secreted</keyword>
<sequence>MDKPLASSLRSSLIFLFSLSFPISITAEQCTDAPVNGQLYSIANKSSGAVLDVAAYSKEPEANILSWRYQQSENQHFYLHQLDNGYWTIQSQLSGMNLDVFQFSQSSGANIIQWHPSNTVNQQWSLQPKGDGSFAIVARHSGKVITVAGSNNGANIYQNNDMGNVSQRWHFNPVDSACGAQQVVSGFASMPGGDGLATTTGGGSAASVKIESCDQLANLADSDQPRVLLLPNRALDCRTSARAQPVCEISCPSYQDPGKSIFRIPVGNQRCTDLGSHTDATITKSRNERKVRVGSNTTIVGLGKDSRVRGVNFDLSGSQNIILRNFQIDDVNPELVEAGDGVTLNNSTHIVLDHLRFRLISDGHVDIHDSQNVTLSWNRFDGYNAAVCGNQHHYTNLAYNSQVTFHHNFWNHTSGRNPKLVGPATRAHLFNNLWKNIPYFAVSVSQGAQAKLEANYFENASKPHWNEGDGFIDGGNDSNEYRGSSSRSAYRHTGNDWVLNDIAWYVFSPEPAIDIPPVLDQKTGPQAN</sequence>
<evidence type="ECO:0000256" key="7">
    <source>
        <dbReference type="RuleBase" id="RU361173"/>
    </source>
</evidence>
<keyword evidence="11" id="KW-1185">Reference proteome</keyword>
<comment type="similarity">
    <text evidence="7">Belongs to the polysaccharide lyase 1 family.</text>
</comment>
<evidence type="ECO:0000256" key="4">
    <source>
        <dbReference type="ARBA" id="ARBA00036818"/>
    </source>
</evidence>
<evidence type="ECO:0000256" key="3">
    <source>
        <dbReference type="ARBA" id="ARBA00023239"/>
    </source>
</evidence>
<proteinExistence type="inferred from homology"/>
<dbReference type="InterPro" id="IPR012334">
    <property type="entry name" value="Pectin_lyas_fold"/>
</dbReference>
<dbReference type="InterPro" id="IPR035992">
    <property type="entry name" value="Ricin_B-like_lectins"/>
</dbReference>
<dbReference type="EC" id="4.2.2.10" evidence="6"/>
<dbReference type="RefSeq" id="WP_309202170.1">
    <property type="nucleotide sequence ID" value="NZ_CP133548.1"/>
</dbReference>
<dbReference type="SUPFAM" id="SSF51126">
    <property type="entry name" value="Pectin lyase-like"/>
    <property type="match status" value="1"/>
</dbReference>
<protein>
    <recommendedName>
        <fullName evidence="6">pectin lyase</fullName>
        <ecNumber evidence="6">4.2.2.10</ecNumber>
    </recommendedName>
</protein>
<dbReference type="CDD" id="cd00161">
    <property type="entry name" value="beta-trefoil_Ricin-like"/>
    <property type="match status" value="1"/>
</dbReference>
<feature type="chain" id="PRO_5041446427" description="pectin lyase" evidence="8">
    <location>
        <begin position="28"/>
        <end position="528"/>
    </location>
</feature>
<dbReference type="GO" id="GO:0005576">
    <property type="term" value="C:extracellular region"/>
    <property type="evidence" value="ECO:0007669"/>
    <property type="project" value="UniProtKB-SubCell"/>
</dbReference>
<dbReference type="GO" id="GO:0047490">
    <property type="term" value="F:pectin lyase activity"/>
    <property type="evidence" value="ECO:0007669"/>
    <property type="project" value="UniProtKB-EC"/>
</dbReference>